<dbReference type="AlphaFoldDB" id="A0A8T6A7D7"/>
<dbReference type="Proteomes" id="UP000462410">
    <property type="component" value="Unassembled WGS sequence"/>
</dbReference>
<evidence type="ECO:0000256" key="1">
    <source>
        <dbReference type="ARBA" id="ARBA00022729"/>
    </source>
</evidence>
<dbReference type="GO" id="GO:0030246">
    <property type="term" value="F:carbohydrate binding"/>
    <property type="evidence" value="ECO:0007669"/>
    <property type="project" value="TreeGrafter"/>
</dbReference>
<dbReference type="InterPro" id="IPR018389">
    <property type="entry name" value="DctP_fam"/>
</dbReference>
<gene>
    <name evidence="3" type="ORF">GP965_33975</name>
</gene>
<dbReference type="InterPro" id="IPR004682">
    <property type="entry name" value="TRAP_DctP"/>
</dbReference>
<evidence type="ECO:0000313" key="3">
    <source>
        <dbReference type="EMBL" id="MWT25845.1"/>
    </source>
</evidence>
<feature type="chain" id="PRO_5035806025" evidence="2">
    <location>
        <begin position="24"/>
        <end position="259"/>
    </location>
</feature>
<sequence>MKIKVSAGIIGAVLMLSASQSWAVTLKLSHNQDKSHPVHKAMEFFAKKSKEYSNGDITIRIYPNGTLGTQRETMELIRSGAIPLVKTNAAEMEAFENSYKLFSLPYLFRDRDHYYQVMQGDIGRKILDSTKSKGYFGLTFYDGGARSFYGNKPVLKPDDLKGMKVRVQPSPGAVEMIKVMGGNPTPLDYGELYTALQQGVVDMAENSVMALTTMRHGEVAKSFSLDEHTMVPDVVLMSNAAFDKLSPENQAVILKAAKE</sequence>
<accession>A0A8T6A7D7</accession>
<reference evidence="3 4" key="1">
    <citation type="submission" date="2019-12" db="EMBL/GenBank/DDBJ databases">
        <title>Enteriobacteria Tanzani isolates_8377-8380.</title>
        <authorList>
            <person name="Subbiah M."/>
            <person name="Call D."/>
        </authorList>
    </citation>
    <scope>NUCLEOTIDE SEQUENCE [LARGE SCALE GENOMIC DNA]</scope>
    <source>
        <strain evidence="3 4">8378wH8</strain>
    </source>
</reference>
<dbReference type="InterPro" id="IPR038404">
    <property type="entry name" value="TRAP_DctP_sf"/>
</dbReference>
<dbReference type="PANTHER" id="PTHR33376">
    <property type="match status" value="1"/>
</dbReference>
<feature type="signal peptide" evidence="2">
    <location>
        <begin position="1"/>
        <end position="23"/>
    </location>
</feature>
<keyword evidence="1 2" id="KW-0732">Signal</keyword>
<name>A0A8T6A7D7_ECOLX</name>
<feature type="non-terminal residue" evidence="3">
    <location>
        <position position="259"/>
    </location>
</feature>
<dbReference type="EMBL" id="WTRC01001588">
    <property type="protein sequence ID" value="MWT25845.1"/>
    <property type="molecule type" value="Genomic_DNA"/>
</dbReference>
<proteinExistence type="predicted"/>
<dbReference type="GO" id="GO:0055085">
    <property type="term" value="P:transmembrane transport"/>
    <property type="evidence" value="ECO:0007669"/>
    <property type="project" value="InterPro"/>
</dbReference>
<comment type="caution">
    <text evidence="3">The sequence shown here is derived from an EMBL/GenBank/DDBJ whole genome shotgun (WGS) entry which is preliminary data.</text>
</comment>
<dbReference type="CDD" id="cd13671">
    <property type="entry name" value="PBP2_TRAP_SBP_like_3"/>
    <property type="match status" value="1"/>
</dbReference>
<organism evidence="3 4">
    <name type="scientific">Escherichia coli</name>
    <dbReference type="NCBI Taxonomy" id="562"/>
    <lineage>
        <taxon>Bacteria</taxon>
        <taxon>Pseudomonadati</taxon>
        <taxon>Pseudomonadota</taxon>
        <taxon>Gammaproteobacteria</taxon>
        <taxon>Enterobacterales</taxon>
        <taxon>Enterobacteriaceae</taxon>
        <taxon>Escherichia</taxon>
    </lineage>
</organism>
<evidence type="ECO:0000256" key="2">
    <source>
        <dbReference type="SAM" id="SignalP"/>
    </source>
</evidence>
<evidence type="ECO:0000313" key="4">
    <source>
        <dbReference type="Proteomes" id="UP000462410"/>
    </source>
</evidence>
<protein>
    <submittedName>
        <fullName evidence="3">DctP family TRAP transporter solute-binding subunit</fullName>
    </submittedName>
</protein>
<dbReference type="Gene3D" id="3.40.190.170">
    <property type="entry name" value="Bacterial extracellular solute-binding protein, family 7"/>
    <property type="match status" value="1"/>
</dbReference>
<dbReference type="Pfam" id="PF03480">
    <property type="entry name" value="DctP"/>
    <property type="match status" value="1"/>
</dbReference>
<dbReference type="NCBIfam" id="NF037995">
    <property type="entry name" value="TRAP_S1"/>
    <property type="match status" value="1"/>
</dbReference>
<dbReference type="GO" id="GO:0030288">
    <property type="term" value="C:outer membrane-bounded periplasmic space"/>
    <property type="evidence" value="ECO:0007669"/>
    <property type="project" value="InterPro"/>
</dbReference>
<dbReference type="PANTHER" id="PTHR33376:SF2">
    <property type="entry name" value="DICARBOXYLATE-BINDING PERIPLASMIC PROTEIN"/>
    <property type="match status" value="1"/>
</dbReference>
<dbReference type="NCBIfam" id="TIGR00787">
    <property type="entry name" value="dctP"/>
    <property type="match status" value="1"/>
</dbReference>